<gene>
    <name evidence="1" type="ORF">LCGC14_0563670</name>
</gene>
<sequence>MGDKISIVRKNYKKMNEKQTINDKNIRNGLRCLKCFTCDQYLPLDYKNPELDQSIKYFKKVHKNHMISIVALSEIQ</sequence>
<dbReference type="AlphaFoldDB" id="A0A0F9U7R7"/>
<organism evidence="1">
    <name type="scientific">marine sediment metagenome</name>
    <dbReference type="NCBI Taxonomy" id="412755"/>
    <lineage>
        <taxon>unclassified sequences</taxon>
        <taxon>metagenomes</taxon>
        <taxon>ecological metagenomes</taxon>
    </lineage>
</organism>
<proteinExistence type="predicted"/>
<comment type="caution">
    <text evidence="1">The sequence shown here is derived from an EMBL/GenBank/DDBJ whole genome shotgun (WGS) entry which is preliminary data.</text>
</comment>
<accession>A0A0F9U7R7</accession>
<dbReference type="EMBL" id="LAZR01000810">
    <property type="protein sequence ID" value="KKN57286.1"/>
    <property type="molecule type" value="Genomic_DNA"/>
</dbReference>
<reference evidence="1" key="1">
    <citation type="journal article" date="2015" name="Nature">
        <title>Complex archaea that bridge the gap between prokaryotes and eukaryotes.</title>
        <authorList>
            <person name="Spang A."/>
            <person name="Saw J.H."/>
            <person name="Jorgensen S.L."/>
            <person name="Zaremba-Niedzwiedzka K."/>
            <person name="Martijn J."/>
            <person name="Lind A.E."/>
            <person name="van Eijk R."/>
            <person name="Schleper C."/>
            <person name="Guy L."/>
            <person name="Ettema T.J."/>
        </authorList>
    </citation>
    <scope>NUCLEOTIDE SEQUENCE</scope>
</reference>
<protein>
    <submittedName>
        <fullName evidence="1">Uncharacterized protein</fullName>
    </submittedName>
</protein>
<name>A0A0F9U7R7_9ZZZZ</name>
<evidence type="ECO:0000313" key="1">
    <source>
        <dbReference type="EMBL" id="KKN57286.1"/>
    </source>
</evidence>